<evidence type="ECO:0000313" key="2">
    <source>
        <dbReference type="EMBL" id="NHR08735.1"/>
    </source>
</evidence>
<sequence length="277" mass="29942">MDDYDPSRVEAPGQSRLQDESAWQAFQRAYNGGGLGVMEDSGFAKFGATTAGIAGGAKQAWNDYQDWRADNLASLYQSLQDLSSGRPDASLEFGLNFMDGGITRRVVAGVVPSKGIIEAESLVYKEFSENSVNRTYRSLNLTINERALLTRERGLAEAAGWKRPDGSIWWPPYDGALPGTQRFISLESSGGGGVNLVDRFGRTTGSFVSPAGLPLESHALSSMPSFPPSVYSVNGSILGVERATIAPWFGQKGLGVQYKLPNSVQYYLDIEKLGGPR</sequence>
<dbReference type="RefSeq" id="WP_166454336.1">
    <property type="nucleotide sequence ID" value="NZ_JAAOMA010000086.1"/>
</dbReference>
<dbReference type="EMBL" id="JAAOMA010000086">
    <property type="protein sequence ID" value="NHR08735.1"/>
    <property type="molecule type" value="Genomic_DNA"/>
</dbReference>
<gene>
    <name evidence="2" type="ORF">HA052_26460</name>
</gene>
<proteinExistence type="predicted"/>
<keyword evidence="3" id="KW-1185">Reference proteome</keyword>
<dbReference type="InterPro" id="IPR025331">
    <property type="entry name" value="TNT"/>
</dbReference>
<protein>
    <submittedName>
        <fullName evidence="2">TNT domain-containing protein</fullName>
    </submittedName>
</protein>
<feature type="domain" description="TNT" evidence="1">
    <location>
        <begin position="196"/>
        <end position="270"/>
    </location>
</feature>
<name>A0ABX0LD73_9NEIS</name>
<evidence type="ECO:0000313" key="3">
    <source>
        <dbReference type="Proteomes" id="UP001515641"/>
    </source>
</evidence>
<dbReference type="Proteomes" id="UP001515641">
    <property type="component" value="Unassembled WGS sequence"/>
</dbReference>
<dbReference type="Pfam" id="PF14021">
    <property type="entry name" value="TNT"/>
    <property type="match status" value="1"/>
</dbReference>
<organism evidence="2 3">
    <name type="scientific">Chromobacterium fluminis</name>
    <dbReference type="NCBI Taxonomy" id="3044269"/>
    <lineage>
        <taxon>Bacteria</taxon>
        <taxon>Pseudomonadati</taxon>
        <taxon>Pseudomonadota</taxon>
        <taxon>Betaproteobacteria</taxon>
        <taxon>Neisseriales</taxon>
        <taxon>Chromobacteriaceae</taxon>
        <taxon>Chromobacterium</taxon>
    </lineage>
</organism>
<evidence type="ECO:0000259" key="1">
    <source>
        <dbReference type="Pfam" id="PF14021"/>
    </source>
</evidence>
<comment type="caution">
    <text evidence="2">The sequence shown here is derived from an EMBL/GenBank/DDBJ whole genome shotgun (WGS) entry which is preliminary data.</text>
</comment>
<accession>A0ABX0LD73</accession>
<reference evidence="2 3" key="1">
    <citation type="submission" date="2020-03" db="EMBL/GenBank/DDBJ databases">
        <title>Draft genome sequence of environmentally isolated cultures.</title>
        <authorList>
            <person name="Wilson H.S."/>
            <person name="De Leon M.E."/>
        </authorList>
    </citation>
    <scope>NUCLEOTIDE SEQUENCE [LARGE SCALE GENOMIC DNA]</scope>
    <source>
        <strain evidence="2 3">HSC-31F16</strain>
    </source>
</reference>